<name>A0A8J8T1Z1_HALGN</name>
<feature type="region of interest" description="Disordered" evidence="1">
    <location>
        <begin position="117"/>
        <end position="157"/>
    </location>
</feature>
<keyword evidence="2" id="KW-0812">Transmembrane</keyword>
<reference evidence="3" key="1">
    <citation type="submission" date="2019-06" db="EMBL/GenBank/DDBJ databases">
        <authorList>
            <person name="Zheng W."/>
        </authorList>
    </citation>
    <scope>NUCLEOTIDE SEQUENCE</scope>
    <source>
        <strain evidence="3">QDHG01</strain>
    </source>
</reference>
<gene>
    <name evidence="3" type="ORF">FGO68_gene8812</name>
</gene>
<organism evidence="3 4">
    <name type="scientific">Halteria grandinella</name>
    <dbReference type="NCBI Taxonomy" id="5974"/>
    <lineage>
        <taxon>Eukaryota</taxon>
        <taxon>Sar</taxon>
        <taxon>Alveolata</taxon>
        <taxon>Ciliophora</taxon>
        <taxon>Intramacronucleata</taxon>
        <taxon>Spirotrichea</taxon>
        <taxon>Stichotrichia</taxon>
        <taxon>Sporadotrichida</taxon>
        <taxon>Halteriidae</taxon>
        <taxon>Halteria</taxon>
    </lineage>
</organism>
<evidence type="ECO:0000313" key="4">
    <source>
        <dbReference type="Proteomes" id="UP000785679"/>
    </source>
</evidence>
<evidence type="ECO:0000256" key="2">
    <source>
        <dbReference type="SAM" id="Phobius"/>
    </source>
</evidence>
<protein>
    <submittedName>
        <fullName evidence="3">Uncharacterized protein</fullName>
    </submittedName>
</protein>
<evidence type="ECO:0000256" key="1">
    <source>
        <dbReference type="SAM" id="MobiDB-lite"/>
    </source>
</evidence>
<dbReference type="Proteomes" id="UP000785679">
    <property type="component" value="Unassembled WGS sequence"/>
</dbReference>
<dbReference type="EMBL" id="RRYP01009116">
    <property type="protein sequence ID" value="TNV79292.1"/>
    <property type="molecule type" value="Genomic_DNA"/>
</dbReference>
<keyword evidence="4" id="KW-1185">Reference proteome</keyword>
<keyword evidence="2" id="KW-1133">Transmembrane helix</keyword>
<feature type="compositionally biased region" description="Polar residues" evidence="1">
    <location>
        <begin position="125"/>
        <end position="139"/>
    </location>
</feature>
<accession>A0A8J8T1Z1</accession>
<feature type="transmembrane region" description="Helical" evidence="2">
    <location>
        <begin position="20"/>
        <end position="38"/>
    </location>
</feature>
<proteinExistence type="predicted"/>
<sequence length="222" mass="25326">MTKINDTYGFKIFLSIQDQILVSTIDFMTLTALVYLFSYQGQQTLHNRIMKKKVVRNLGENKPPNPNNRLGMRDHTHSESNPTVESIADTQDLRDFLMEGHKKEREQLATRVDLERAAKRKSGPSGDQHSFISSSSSVNRDNRGEGSSLIKAKPINNNKVNEGTEDVIGTELNTKRNREIEDSLWDYGDEDQGGSHLDRSQFTSFLYQQVFEVKKAKVNAFR</sequence>
<comment type="caution">
    <text evidence="3">The sequence shown here is derived from an EMBL/GenBank/DDBJ whole genome shotgun (WGS) entry which is preliminary data.</text>
</comment>
<keyword evidence="2" id="KW-0472">Membrane</keyword>
<feature type="region of interest" description="Disordered" evidence="1">
    <location>
        <begin position="58"/>
        <end position="89"/>
    </location>
</feature>
<evidence type="ECO:0000313" key="3">
    <source>
        <dbReference type="EMBL" id="TNV79292.1"/>
    </source>
</evidence>
<dbReference type="AlphaFoldDB" id="A0A8J8T1Z1"/>